<keyword evidence="3" id="KW-1185">Reference proteome</keyword>
<dbReference type="OrthoDB" id="4560721at2"/>
<evidence type="ECO:0000256" key="1">
    <source>
        <dbReference type="SAM" id="MobiDB-lite"/>
    </source>
</evidence>
<reference evidence="2 3" key="1">
    <citation type="submission" date="2018-07" db="EMBL/GenBank/DDBJ databases">
        <title>Genomic Encyclopedia of Type Strains, Phase IV (KMG-IV): sequencing the most valuable type-strain genomes for metagenomic binning, comparative biology and taxonomic classification.</title>
        <authorList>
            <person name="Goeker M."/>
        </authorList>
    </citation>
    <scope>NUCLEOTIDE SEQUENCE [LARGE SCALE GENOMIC DNA]</scope>
    <source>
        <strain evidence="2 3">DSM 44952</strain>
    </source>
</reference>
<evidence type="ECO:0008006" key="4">
    <source>
        <dbReference type="Google" id="ProtNLM"/>
    </source>
</evidence>
<dbReference type="AlphaFoldDB" id="A0A370GQX7"/>
<dbReference type="Proteomes" id="UP000255355">
    <property type="component" value="Unassembled WGS sequence"/>
</dbReference>
<name>A0A370GQX7_9NOCA</name>
<accession>A0A370GQX7</accession>
<dbReference type="RefSeq" id="WP_147289080.1">
    <property type="nucleotide sequence ID" value="NZ_QQAZ01000012.1"/>
</dbReference>
<gene>
    <name evidence="2" type="ORF">DFR68_11226</name>
</gene>
<protein>
    <recommendedName>
        <fullName evidence="4">WXG100 family type VII secretion target</fullName>
    </recommendedName>
</protein>
<evidence type="ECO:0000313" key="3">
    <source>
        <dbReference type="Proteomes" id="UP000255355"/>
    </source>
</evidence>
<proteinExistence type="predicted"/>
<evidence type="ECO:0000313" key="2">
    <source>
        <dbReference type="EMBL" id="RDI46125.1"/>
    </source>
</evidence>
<comment type="caution">
    <text evidence="2">The sequence shown here is derived from an EMBL/GenBank/DDBJ whole genome shotgun (WGS) entry which is preliminary data.</text>
</comment>
<dbReference type="Gene3D" id="1.10.287.1060">
    <property type="entry name" value="ESAT-6-like"/>
    <property type="match status" value="1"/>
</dbReference>
<dbReference type="EMBL" id="QQAZ01000012">
    <property type="protein sequence ID" value="RDI46125.1"/>
    <property type="molecule type" value="Genomic_DNA"/>
</dbReference>
<feature type="compositionally biased region" description="Basic and acidic residues" evidence="1">
    <location>
        <begin position="90"/>
        <end position="99"/>
    </location>
</feature>
<dbReference type="STRING" id="1210089.GCA_001613165_03462"/>
<feature type="region of interest" description="Disordered" evidence="1">
    <location>
        <begin position="77"/>
        <end position="99"/>
    </location>
</feature>
<sequence>MTVELDPERFRKASTKTGDVRDKIKDVIDTLKGSLDSGSPWGNDKIGSQFYDGPNGYGVTRKNLYDNAGNFQTTFGDFSKGQTDAATKLENQDRANFRR</sequence>
<organism evidence="2 3">
    <name type="scientific">Nocardia mexicana</name>
    <dbReference type="NCBI Taxonomy" id="279262"/>
    <lineage>
        <taxon>Bacteria</taxon>
        <taxon>Bacillati</taxon>
        <taxon>Actinomycetota</taxon>
        <taxon>Actinomycetes</taxon>
        <taxon>Mycobacteriales</taxon>
        <taxon>Nocardiaceae</taxon>
        <taxon>Nocardia</taxon>
    </lineage>
</organism>